<dbReference type="Proteomes" id="UP001165283">
    <property type="component" value="Unassembled WGS sequence"/>
</dbReference>
<reference evidence="1" key="1">
    <citation type="submission" date="2021-04" db="EMBL/GenBank/DDBJ databases">
        <title>Pseudonocardia sp. nov., isolated from sandy soil of mangrove forest.</title>
        <authorList>
            <person name="Zan Z."/>
            <person name="Huang R."/>
            <person name="Liu W."/>
        </authorList>
    </citation>
    <scope>NUCLEOTIDE SEQUENCE</scope>
    <source>
        <strain evidence="1">S2-4</strain>
    </source>
</reference>
<evidence type="ECO:0000313" key="1">
    <source>
        <dbReference type="EMBL" id="MCO1653685.1"/>
    </source>
</evidence>
<dbReference type="EMBL" id="JAGSOV010000005">
    <property type="protein sequence ID" value="MCO1653685.1"/>
    <property type="molecule type" value="Genomic_DNA"/>
</dbReference>
<comment type="caution">
    <text evidence="1">The sequence shown here is derived from an EMBL/GenBank/DDBJ whole genome shotgun (WGS) entry which is preliminary data.</text>
</comment>
<gene>
    <name evidence="1" type="ORF">KDL28_01310</name>
</gene>
<proteinExistence type="predicted"/>
<keyword evidence="2" id="KW-1185">Reference proteome</keyword>
<organism evidence="1 2">
    <name type="scientific">Pseudonocardia humida</name>
    <dbReference type="NCBI Taxonomy" id="2800819"/>
    <lineage>
        <taxon>Bacteria</taxon>
        <taxon>Bacillati</taxon>
        <taxon>Actinomycetota</taxon>
        <taxon>Actinomycetes</taxon>
        <taxon>Pseudonocardiales</taxon>
        <taxon>Pseudonocardiaceae</taxon>
        <taxon>Pseudonocardia</taxon>
    </lineage>
</organism>
<sequence length="64" mass="7110">MKRTINSLGDRLLGRLVPRVSAAAEPCGPLDARYCGCAGNWTYERLCCRYSGSCYPCRRAYQGC</sequence>
<accession>A0ABT0ZSI5</accession>
<protein>
    <submittedName>
        <fullName evidence="1">Uncharacterized protein</fullName>
    </submittedName>
</protein>
<evidence type="ECO:0000313" key="2">
    <source>
        <dbReference type="Proteomes" id="UP001165283"/>
    </source>
</evidence>
<dbReference type="RefSeq" id="WP_252435269.1">
    <property type="nucleotide sequence ID" value="NZ_JAGSOV010000005.1"/>
</dbReference>
<name>A0ABT0ZSI5_9PSEU</name>